<dbReference type="Pfam" id="PF13202">
    <property type="entry name" value="EF-hand_5"/>
    <property type="match status" value="1"/>
</dbReference>
<proteinExistence type="predicted"/>
<name>A0A813DU30_POLGL</name>
<dbReference type="PROSITE" id="PS50222">
    <property type="entry name" value="EF_HAND_2"/>
    <property type="match status" value="1"/>
</dbReference>
<feature type="domain" description="EF-hand" evidence="3">
    <location>
        <begin position="141"/>
        <end position="176"/>
    </location>
</feature>
<evidence type="ECO:0000256" key="1">
    <source>
        <dbReference type="ARBA" id="ARBA00022837"/>
    </source>
</evidence>
<dbReference type="InterPro" id="IPR011992">
    <property type="entry name" value="EF-hand-dom_pair"/>
</dbReference>
<accession>A0A813DU30</accession>
<dbReference type="AlphaFoldDB" id="A0A813DU30"/>
<organism evidence="4 5">
    <name type="scientific">Polarella glacialis</name>
    <name type="common">Dinoflagellate</name>
    <dbReference type="NCBI Taxonomy" id="89957"/>
    <lineage>
        <taxon>Eukaryota</taxon>
        <taxon>Sar</taxon>
        <taxon>Alveolata</taxon>
        <taxon>Dinophyceae</taxon>
        <taxon>Suessiales</taxon>
        <taxon>Suessiaceae</taxon>
        <taxon>Polarella</taxon>
    </lineage>
</organism>
<keyword evidence="5" id="KW-1185">Reference proteome</keyword>
<keyword evidence="2" id="KW-1133">Transmembrane helix</keyword>
<sequence>MHIELGISYYDFDQNAALKDDDPLCIIELDPTLTWTDIGSVVIIDSEPLWAEGTGLKNAIQSVNQGRLGVMITLADKGGKIGRFNYVYFLNVLVNAVVMMGVADVIASLIAKFGLGKKSQMYNAAINERLSFSSELARFSAQALVAKNCFNAIDTDGDGTISQKELAEELKDVLNNEMDDEGVAAAARAVFRVLDHGASSEEQVGEDSTISLFELIETMQNDRLTWADLKFVMQEYAKLEQKLRHSQSQNSVSRTG</sequence>
<protein>
    <recommendedName>
        <fullName evidence="3">EF-hand domain-containing protein</fullName>
    </recommendedName>
</protein>
<dbReference type="SUPFAM" id="SSF47473">
    <property type="entry name" value="EF-hand"/>
    <property type="match status" value="1"/>
</dbReference>
<evidence type="ECO:0000256" key="2">
    <source>
        <dbReference type="SAM" id="Phobius"/>
    </source>
</evidence>
<keyword evidence="1" id="KW-0106">Calcium</keyword>
<dbReference type="Proteomes" id="UP000654075">
    <property type="component" value="Unassembled WGS sequence"/>
</dbReference>
<dbReference type="GO" id="GO:0005509">
    <property type="term" value="F:calcium ion binding"/>
    <property type="evidence" value="ECO:0007669"/>
    <property type="project" value="InterPro"/>
</dbReference>
<comment type="caution">
    <text evidence="4">The sequence shown here is derived from an EMBL/GenBank/DDBJ whole genome shotgun (WGS) entry which is preliminary data.</text>
</comment>
<evidence type="ECO:0000313" key="4">
    <source>
        <dbReference type="EMBL" id="CAE8589172.1"/>
    </source>
</evidence>
<dbReference type="InterPro" id="IPR002048">
    <property type="entry name" value="EF_hand_dom"/>
</dbReference>
<dbReference type="Gene3D" id="1.10.238.10">
    <property type="entry name" value="EF-hand"/>
    <property type="match status" value="1"/>
</dbReference>
<dbReference type="PROSITE" id="PS00018">
    <property type="entry name" value="EF_HAND_1"/>
    <property type="match status" value="1"/>
</dbReference>
<keyword evidence="2" id="KW-0812">Transmembrane</keyword>
<feature type="transmembrane region" description="Helical" evidence="2">
    <location>
        <begin position="86"/>
        <end position="111"/>
    </location>
</feature>
<keyword evidence="2" id="KW-0472">Membrane</keyword>
<dbReference type="EMBL" id="CAJNNV010003527">
    <property type="protein sequence ID" value="CAE8589172.1"/>
    <property type="molecule type" value="Genomic_DNA"/>
</dbReference>
<reference evidence="4" key="1">
    <citation type="submission" date="2021-02" db="EMBL/GenBank/DDBJ databases">
        <authorList>
            <person name="Dougan E. K."/>
            <person name="Rhodes N."/>
            <person name="Thang M."/>
            <person name="Chan C."/>
        </authorList>
    </citation>
    <scope>NUCLEOTIDE SEQUENCE</scope>
</reference>
<gene>
    <name evidence="4" type="ORF">PGLA1383_LOCUS7949</name>
</gene>
<dbReference type="InterPro" id="IPR018247">
    <property type="entry name" value="EF_Hand_1_Ca_BS"/>
</dbReference>
<evidence type="ECO:0000313" key="5">
    <source>
        <dbReference type="Proteomes" id="UP000654075"/>
    </source>
</evidence>
<evidence type="ECO:0000259" key="3">
    <source>
        <dbReference type="PROSITE" id="PS50222"/>
    </source>
</evidence>